<dbReference type="Gene3D" id="3.30.40.10">
    <property type="entry name" value="Zinc/RING finger domain, C3HC4 (zinc finger)"/>
    <property type="match status" value="1"/>
</dbReference>
<feature type="domain" description="PHD-type" evidence="6">
    <location>
        <begin position="9"/>
        <end position="62"/>
    </location>
</feature>
<evidence type="ECO:0000313" key="7">
    <source>
        <dbReference type="EMBL" id="CAI2365772.1"/>
    </source>
</evidence>
<dbReference type="PROSITE" id="PS50016">
    <property type="entry name" value="ZF_PHD_2"/>
    <property type="match status" value="1"/>
</dbReference>
<keyword evidence="2 4" id="KW-0863">Zinc-finger</keyword>
<dbReference type="AlphaFoldDB" id="A0AAD1UEG6"/>
<keyword evidence="3" id="KW-0862">Zinc</keyword>
<organism evidence="7 8">
    <name type="scientific">Euplotes crassus</name>
    <dbReference type="NCBI Taxonomy" id="5936"/>
    <lineage>
        <taxon>Eukaryota</taxon>
        <taxon>Sar</taxon>
        <taxon>Alveolata</taxon>
        <taxon>Ciliophora</taxon>
        <taxon>Intramacronucleata</taxon>
        <taxon>Spirotrichea</taxon>
        <taxon>Hypotrichia</taxon>
        <taxon>Euplotida</taxon>
        <taxon>Euplotidae</taxon>
        <taxon>Moneuplotes</taxon>
    </lineage>
</organism>
<comment type="caution">
    <text evidence="7">The sequence shown here is derived from an EMBL/GenBank/DDBJ whole genome shotgun (WGS) entry which is preliminary data.</text>
</comment>
<dbReference type="EMBL" id="CAMPGE010006867">
    <property type="protein sequence ID" value="CAI2365772.1"/>
    <property type="molecule type" value="Genomic_DNA"/>
</dbReference>
<feature type="compositionally biased region" description="Basic and acidic residues" evidence="5">
    <location>
        <begin position="229"/>
        <end position="239"/>
    </location>
</feature>
<feature type="region of interest" description="Disordered" evidence="5">
    <location>
        <begin position="229"/>
        <end position="248"/>
    </location>
</feature>
<evidence type="ECO:0000313" key="8">
    <source>
        <dbReference type="Proteomes" id="UP001295684"/>
    </source>
</evidence>
<dbReference type="PANTHER" id="PTHR13793:SF164">
    <property type="entry name" value="ALHAMBRA, ISOFORM P"/>
    <property type="match status" value="1"/>
</dbReference>
<sequence>MLYDCQEKDIPCDVCLSPDDYTDNQAVYCSSCSVVVHSSCEKYSLSDGIPEGDYNCPRCTQFKKATDRIKKDLKLWECSLCGELKGFMTKMPDNTWAHSYCVFWFNGGCKENFFFWKEQRRGKFNQNCNLCAKITKFPVKKCDFPTCGSHFHMNCARQHGFLKKWLLMTKVHPNNEINKFSQGKFFHIYCGKHYERAKTKPGIFRAEYMQGLKEISTSFLQKRINCRSKSEAKEKEKSTKTKSSKKRILKSIRKREEEICANQKQKARPIKPHPKIRSNPTPILNHPFPNPLQPSEPPSDVFKTQFPLNILNSRFQSMQRAFHQSVQDQLSSTFKAFLTDSCLLKSLLLNCNFATRDHLISSLTRLLCQEGTYIAPKSLYIIPKSSRLFLLFGRTEIKPDQIFPLISKNLS</sequence>
<dbReference type="Pfam" id="PF13832">
    <property type="entry name" value="zf-HC5HC2H_2"/>
    <property type="match status" value="1"/>
</dbReference>
<dbReference type="GO" id="GO:0031491">
    <property type="term" value="F:nucleosome binding"/>
    <property type="evidence" value="ECO:0007669"/>
    <property type="project" value="TreeGrafter"/>
</dbReference>
<dbReference type="Pfam" id="PF00628">
    <property type="entry name" value="PHD"/>
    <property type="match status" value="1"/>
</dbReference>
<dbReference type="SUPFAM" id="SSF57903">
    <property type="entry name" value="FYVE/PHD zinc finger"/>
    <property type="match status" value="1"/>
</dbReference>
<evidence type="ECO:0000256" key="2">
    <source>
        <dbReference type="ARBA" id="ARBA00022771"/>
    </source>
</evidence>
<protein>
    <recommendedName>
        <fullName evidence="6">PHD-type domain-containing protein</fullName>
    </recommendedName>
</protein>
<dbReference type="PANTHER" id="PTHR13793">
    <property type="entry name" value="PHD FINGER PROTEINS"/>
    <property type="match status" value="1"/>
</dbReference>
<dbReference type="SMART" id="SM00249">
    <property type="entry name" value="PHD"/>
    <property type="match status" value="2"/>
</dbReference>
<dbReference type="GO" id="GO:0008270">
    <property type="term" value="F:zinc ion binding"/>
    <property type="evidence" value="ECO:0007669"/>
    <property type="project" value="UniProtKB-KW"/>
</dbReference>
<feature type="compositionally biased region" description="Basic residues" evidence="5">
    <location>
        <begin position="265"/>
        <end position="276"/>
    </location>
</feature>
<accession>A0AAD1UEG6</accession>
<dbReference type="GO" id="GO:0042393">
    <property type="term" value="F:histone binding"/>
    <property type="evidence" value="ECO:0007669"/>
    <property type="project" value="TreeGrafter"/>
</dbReference>
<dbReference type="InterPro" id="IPR050701">
    <property type="entry name" value="Histone_Mod_Regulator"/>
</dbReference>
<dbReference type="InterPro" id="IPR011011">
    <property type="entry name" value="Znf_FYVE_PHD"/>
</dbReference>
<dbReference type="Proteomes" id="UP001295684">
    <property type="component" value="Unassembled WGS sequence"/>
</dbReference>
<evidence type="ECO:0000256" key="3">
    <source>
        <dbReference type="ARBA" id="ARBA00022833"/>
    </source>
</evidence>
<evidence type="ECO:0000256" key="5">
    <source>
        <dbReference type="SAM" id="MobiDB-lite"/>
    </source>
</evidence>
<dbReference type="GO" id="GO:0005634">
    <property type="term" value="C:nucleus"/>
    <property type="evidence" value="ECO:0007669"/>
    <property type="project" value="TreeGrafter"/>
</dbReference>
<dbReference type="InterPro" id="IPR019787">
    <property type="entry name" value="Znf_PHD-finger"/>
</dbReference>
<name>A0AAD1UEG6_EUPCR</name>
<gene>
    <name evidence="7" type="ORF">ECRASSUSDP1_LOCUS7061</name>
</gene>
<dbReference type="InterPro" id="IPR001965">
    <property type="entry name" value="Znf_PHD"/>
</dbReference>
<dbReference type="GO" id="GO:0006357">
    <property type="term" value="P:regulation of transcription by RNA polymerase II"/>
    <property type="evidence" value="ECO:0007669"/>
    <property type="project" value="TreeGrafter"/>
</dbReference>
<proteinExistence type="predicted"/>
<evidence type="ECO:0000256" key="4">
    <source>
        <dbReference type="PROSITE-ProRule" id="PRU00146"/>
    </source>
</evidence>
<keyword evidence="8" id="KW-1185">Reference proteome</keyword>
<feature type="region of interest" description="Disordered" evidence="5">
    <location>
        <begin position="260"/>
        <end position="280"/>
    </location>
</feature>
<dbReference type="InterPro" id="IPR013083">
    <property type="entry name" value="Znf_RING/FYVE/PHD"/>
</dbReference>
<evidence type="ECO:0000259" key="6">
    <source>
        <dbReference type="PROSITE" id="PS50016"/>
    </source>
</evidence>
<reference evidence="7" key="1">
    <citation type="submission" date="2023-07" db="EMBL/GenBank/DDBJ databases">
        <authorList>
            <consortium name="AG Swart"/>
            <person name="Singh M."/>
            <person name="Singh A."/>
            <person name="Seah K."/>
            <person name="Emmerich C."/>
        </authorList>
    </citation>
    <scope>NUCLEOTIDE SEQUENCE</scope>
    <source>
        <strain evidence="7">DP1</strain>
    </source>
</reference>
<evidence type="ECO:0000256" key="1">
    <source>
        <dbReference type="ARBA" id="ARBA00022723"/>
    </source>
</evidence>
<keyword evidence="1" id="KW-0479">Metal-binding</keyword>